<sequence length="199" mass="22432">MQGLRLQRLGGEAIATQIDALAALRIRVFRDWPYLYEGTAEYEAQYLQAYVQCPRSLAVLVWDGDQCVGASTCLPLADAPDDMQQPFVDQQMDRSRIDYFGESVLLPAYRGRGIGVAFFTEREAHARLHGLTLCAFCAVERAADDPRRPPGYAGNDAFWARRGYQRLPAMQTKFSWPDIGQTQSTAKTMTFWSRELPPS</sequence>
<evidence type="ECO:0000313" key="3">
    <source>
        <dbReference type="Proteomes" id="UP000199758"/>
    </source>
</evidence>
<dbReference type="SUPFAM" id="SSF55729">
    <property type="entry name" value="Acyl-CoA N-acyltransferases (Nat)"/>
    <property type="match status" value="1"/>
</dbReference>
<dbReference type="RefSeq" id="WP_084083216.1">
    <property type="nucleotide sequence ID" value="NZ_FQWZ01000003.1"/>
</dbReference>
<protein>
    <recommendedName>
        <fullName evidence="1">N-acetyltransferase domain-containing protein</fullName>
    </recommendedName>
</protein>
<dbReference type="CDD" id="cd04301">
    <property type="entry name" value="NAT_SF"/>
    <property type="match status" value="1"/>
</dbReference>
<dbReference type="Gene3D" id="3.40.630.30">
    <property type="match status" value="1"/>
</dbReference>
<evidence type="ECO:0000259" key="1">
    <source>
        <dbReference type="PROSITE" id="PS51186"/>
    </source>
</evidence>
<organism evidence="2 3">
    <name type="scientific">Hydrocarboniphaga daqingensis</name>
    <dbReference type="NCBI Taxonomy" id="490188"/>
    <lineage>
        <taxon>Bacteria</taxon>
        <taxon>Pseudomonadati</taxon>
        <taxon>Pseudomonadota</taxon>
        <taxon>Gammaproteobacteria</taxon>
        <taxon>Nevskiales</taxon>
        <taxon>Nevskiaceae</taxon>
        <taxon>Hydrocarboniphaga</taxon>
    </lineage>
</organism>
<evidence type="ECO:0000313" key="2">
    <source>
        <dbReference type="EMBL" id="SHG77745.1"/>
    </source>
</evidence>
<accession>A0A1M5MKI8</accession>
<dbReference type="InterPro" id="IPR016181">
    <property type="entry name" value="Acyl_CoA_acyltransferase"/>
</dbReference>
<keyword evidence="3" id="KW-1185">Reference proteome</keyword>
<proteinExistence type="predicted"/>
<dbReference type="Proteomes" id="UP000199758">
    <property type="component" value="Unassembled WGS sequence"/>
</dbReference>
<name>A0A1M5MKI8_9GAMM</name>
<dbReference type="OrthoDB" id="187903at2"/>
<dbReference type="STRING" id="490188.SAMN04488068_1312"/>
<gene>
    <name evidence="2" type="ORF">SAMN04488068_1312</name>
</gene>
<feature type="domain" description="N-acetyltransferase" evidence="1">
    <location>
        <begin position="8"/>
        <end position="190"/>
    </location>
</feature>
<dbReference type="Pfam" id="PF00583">
    <property type="entry name" value="Acetyltransf_1"/>
    <property type="match status" value="1"/>
</dbReference>
<reference evidence="2 3" key="1">
    <citation type="submission" date="2016-11" db="EMBL/GenBank/DDBJ databases">
        <authorList>
            <person name="Jaros S."/>
            <person name="Januszkiewicz K."/>
            <person name="Wedrychowicz H."/>
        </authorList>
    </citation>
    <scope>NUCLEOTIDE SEQUENCE [LARGE SCALE GENOMIC DNA]</scope>
    <source>
        <strain evidence="2 3">CGMCC 1.7049</strain>
    </source>
</reference>
<dbReference type="GO" id="GO:0016747">
    <property type="term" value="F:acyltransferase activity, transferring groups other than amino-acyl groups"/>
    <property type="evidence" value="ECO:0007669"/>
    <property type="project" value="InterPro"/>
</dbReference>
<dbReference type="InterPro" id="IPR000182">
    <property type="entry name" value="GNAT_dom"/>
</dbReference>
<dbReference type="AlphaFoldDB" id="A0A1M5MKI8"/>
<dbReference type="EMBL" id="FQWZ01000003">
    <property type="protein sequence ID" value="SHG77745.1"/>
    <property type="molecule type" value="Genomic_DNA"/>
</dbReference>
<dbReference type="PROSITE" id="PS51186">
    <property type="entry name" value="GNAT"/>
    <property type="match status" value="1"/>
</dbReference>